<gene>
    <name evidence="1" type="ordered locus">LAC30SC_07570</name>
</gene>
<reference evidence="1 2" key="1">
    <citation type="journal article" date="2011" name="J. Bacteriol.">
        <title>Complete genome sequencing of Lactobacillus acidophilus 30SC, isolated from swine intestine.</title>
        <authorList>
            <person name="Oh S."/>
            <person name="Roh H."/>
            <person name="Ko H.J."/>
            <person name="Kim S."/>
            <person name="Kim K.H."/>
            <person name="Lee S.E."/>
            <person name="Chang I.S."/>
            <person name="Kim S."/>
            <person name="Choi I.G."/>
        </authorList>
    </citation>
    <scope>NUCLEOTIDE SEQUENCE [LARGE SCALE GENOMIC DNA]</scope>
    <source>
        <strain evidence="1 2">30SC</strain>
    </source>
</reference>
<dbReference type="HOGENOM" id="CLU_3235027_0_0_9"/>
<name>F0TFY2_LACAM</name>
<proteinExistence type="predicted"/>
<sequence>MTLTMTIEQKSIDTALLGTYTDRRGGRAAQEIAQLKKADALNS</sequence>
<dbReference type="KEGG" id="lai:LAC30SC_07570"/>
<evidence type="ECO:0000313" key="2">
    <source>
        <dbReference type="Proteomes" id="UP000007491"/>
    </source>
</evidence>
<dbReference type="STRING" id="1604.LAC30SC_07570"/>
<dbReference type="EMBL" id="CP002559">
    <property type="protein sequence ID" value="ADZ07626.1"/>
    <property type="molecule type" value="Genomic_DNA"/>
</dbReference>
<dbReference type="Proteomes" id="UP000007491">
    <property type="component" value="Chromosome"/>
</dbReference>
<accession>F0TFY2</accession>
<evidence type="ECO:0000313" key="1">
    <source>
        <dbReference type="EMBL" id="ADZ07626.1"/>
    </source>
</evidence>
<protein>
    <submittedName>
        <fullName evidence="1">Uncharacterized protein</fullName>
    </submittedName>
</protein>
<organism evidence="1 2">
    <name type="scientific">Lactobacillus amylovorus</name>
    <dbReference type="NCBI Taxonomy" id="1604"/>
    <lineage>
        <taxon>Bacteria</taxon>
        <taxon>Bacillati</taxon>
        <taxon>Bacillota</taxon>
        <taxon>Bacilli</taxon>
        <taxon>Lactobacillales</taxon>
        <taxon>Lactobacillaceae</taxon>
        <taxon>Lactobacillus</taxon>
    </lineage>
</organism>
<reference key="2">
    <citation type="submission" date="2011-02" db="EMBL/GenBank/DDBJ databases">
        <authorList>
            <person name="Roh H."/>
            <person name="Ko H.-J."/>
            <person name="Kim S.-H."/>
            <person name="Choi I.-G."/>
            <person name="Oh S."/>
        </authorList>
    </citation>
    <scope>NUCLEOTIDE SEQUENCE</scope>
    <source>
        <strain>30SC</strain>
    </source>
</reference>
<dbReference type="AlphaFoldDB" id="F0TFY2"/>